<feature type="compositionally biased region" description="Polar residues" evidence="3">
    <location>
        <begin position="312"/>
        <end position="322"/>
    </location>
</feature>
<feature type="region of interest" description="Disordered" evidence="3">
    <location>
        <begin position="29"/>
        <end position="52"/>
    </location>
</feature>
<evidence type="ECO:0000256" key="2">
    <source>
        <dbReference type="ARBA" id="ARBA00023054"/>
    </source>
</evidence>
<keyword evidence="2" id="KW-0175">Coiled coil</keyword>
<feature type="region of interest" description="Disordered" evidence="3">
    <location>
        <begin position="223"/>
        <end position="276"/>
    </location>
</feature>
<dbReference type="InterPro" id="IPR026179">
    <property type="entry name" value="Slain"/>
</dbReference>
<dbReference type="Pfam" id="PF15301">
    <property type="entry name" value="SLAIN"/>
    <property type="match status" value="1"/>
</dbReference>
<organism evidence="6">
    <name type="scientific">Hydatigena taeniaeformis</name>
    <name type="common">Feline tapeworm</name>
    <name type="synonym">Taenia taeniaeformis</name>
    <dbReference type="NCBI Taxonomy" id="6205"/>
    <lineage>
        <taxon>Eukaryota</taxon>
        <taxon>Metazoa</taxon>
        <taxon>Spiralia</taxon>
        <taxon>Lophotrochozoa</taxon>
        <taxon>Platyhelminthes</taxon>
        <taxon>Cestoda</taxon>
        <taxon>Eucestoda</taxon>
        <taxon>Cyclophyllidea</taxon>
        <taxon>Taeniidae</taxon>
        <taxon>Hydatigera</taxon>
    </lineage>
</organism>
<protein>
    <submittedName>
        <fullName evidence="6">SLAIN motif-containing protein 2</fullName>
    </submittedName>
</protein>
<proteinExistence type="inferred from homology"/>
<dbReference type="OrthoDB" id="9943255at2759"/>
<feature type="region of interest" description="Disordered" evidence="3">
    <location>
        <begin position="290"/>
        <end position="322"/>
    </location>
</feature>
<dbReference type="EMBL" id="UYWX01021487">
    <property type="protein sequence ID" value="VDM35244.1"/>
    <property type="molecule type" value="Genomic_DNA"/>
</dbReference>
<feature type="compositionally biased region" description="Low complexity" evidence="3">
    <location>
        <begin position="128"/>
        <end position="144"/>
    </location>
</feature>
<reference evidence="4 5" key="2">
    <citation type="submission" date="2018-11" db="EMBL/GenBank/DDBJ databases">
        <authorList>
            <consortium name="Pathogen Informatics"/>
        </authorList>
    </citation>
    <scope>NUCLEOTIDE SEQUENCE [LARGE SCALE GENOMIC DNA]</scope>
</reference>
<keyword evidence="5" id="KW-1185">Reference proteome</keyword>
<dbReference type="WBParaSite" id="TTAC_0001027901-mRNA-1">
    <property type="protein sequence ID" value="TTAC_0001027901-mRNA-1"/>
    <property type="gene ID" value="TTAC_0001027901"/>
</dbReference>
<feature type="compositionally biased region" description="Low complexity" evidence="3">
    <location>
        <begin position="406"/>
        <end position="418"/>
    </location>
</feature>
<comment type="similarity">
    <text evidence="1">Belongs to the SLAIN motif-containing family.</text>
</comment>
<feature type="region of interest" description="Disordered" evidence="3">
    <location>
        <begin position="125"/>
        <end position="204"/>
    </location>
</feature>
<evidence type="ECO:0000313" key="5">
    <source>
        <dbReference type="Proteomes" id="UP000274429"/>
    </source>
</evidence>
<evidence type="ECO:0000313" key="4">
    <source>
        <dbReference type="EMBL" id="VDM35244.1"/>
    </source>
</evidence>
<feature type="compositionally biased region" description="Gly residues" evidence="3">
    <location>
        <begin position="376"/>
        <end position="385"/>
    </location>
</feature>
<reference evidence="6" key="1">
    <citation type="submission" date="2017-02" db="UniProtKB">
        <authorList>
            <consortium name="WormBaseParasite"/>
        </authorList>
    </citation>
    <scope>IDENTIFICATION</scope>
</reference>
<dbReference type="STRING" id="6205.A0A0R3X9Q4"/>
<dbReference type="AlphaFoldDB" id="A0A0R3X9Q4"/>
<accession>A0A0R3X9Q4</accession>
<sequence length="418" mass="44697">MATATAEPHEDLACVQNLALEHHNYYHAEQSTSESSGIPAATGANASSRCQNKPMEDIPEEECWLFKPSKVTGSSLFLPNNSSLLWAREVFDSPSSEFYHRRRDLLNRLEFILATEPAKRLPNLGGSVPALNTTPTTVAPTPLAKSRAVGGGSGQNFGPGSSATFVRPKRHASEMLPQHSHQRSSPAGSHSPVHFKTSSGSTDDLQNVADLQSMARKQEDELKAEVAAISAHQQASRMGGSQQSLNSANRSGQESPYNSQSRLNISSSPSPSDIAKQQMTALRLSFDSQRHASALPRGGESDENMIVGGEASITSPGLRNSLDPTQTLLVDNVPPPGAQQAVIVGRPIGKMVSRLPAPMRRGPRFPSTETLPSFGWGDGLYGGGPMRRSSQEQLAARRIPVPPPRSGSSLSGMGLQQQ</sequence>
<evidence type="ECO:0000256" key="3">
    <source>
        <dbReference type="SAM" id="MobiDB-lite"/>
    </source>
</evidence>
<dbReference type="Proteomes" id="UP000274429">
    <property type="component" value="Unassembled WGS sequence"/>
</dbReference>
<evidence type="ECO:0000313" key="6">
    <source>
        <dbReference type="WBParaSite" id="TTAC_0001027901-mRNA-1"/>
    </source>
</evidence>
<feature type="region of interest" description="Disordered" evidence="3">
    <location>
        <begin position="354"/>
        <end position="418"/>
    </location>
</feature>
<evidence type="ECO:0000256" key="1">
    <source>
        <dbReference type="ARBA" id="ARBA00006652"/>
    </source>
</evidence>
<gene>
    <name evidence="4" type="ORF">TTAC_LOCUS10264</name>
</gene>
<feature type="compositionally biased region" description="Polar residues" evidence="3">
    <location>
        <begin position="231"/>
        <end position="265"/>
    </location>
</feature>
<name>A0A0R3X9Q4_HYDTA</name>